<keyword evidence="1" id="KW-0812">Transmembrane</keyword>
<reference evidence="2 3" key="1">
    <citation type="submission" date="2018-10" db="EMBL/GenBank/DDBJ databases">
        <title>Ulvibacterium marinum gen. nov., sp. nov., a novel marine bacterium of the family Flavobacteriaceae, isolated from a culture of the green alga Ulva prolifera.</title>
        <authorList>
            <person name="Zhang Z."/>
        </authorList>
    </citation>
    <scope>NUCLEOTIDE SEQUENCE [LARGE SCALE GENOMIC DNA]</scope>
    <source>
        <strain evidence="2 3">CCMM003</strain>
    </source>
</reference>
<keyword evidence="3" id="KW-1185">Reference proteome</keyword>
<dbReference type="OrthoDB" id="7433042at2"/>
<feature type="transmembrane region" description="Helical" evidence="1">
    <location>
        <begin position="41"/>
        <end position="60"/>
    </location>
</feature>
<evidence type="ECO:0000313" key="2">
    <source>
        <dbReference type="EMBL" id="RKN78739.1"/>
    </source>
</evidence>
<comment type="caution">
    <text evidence="2">The sequence shown here is derived from an EMBL/GenBank/DDBJ whole genome shotgun (WGS) entry which is preliminary data.</text>
</comment>
<organism evidence="2 3">
    <name type="scientific">Ulvibacterium marinum</name>
    <dbReference type="NCBI Taxonomy" id="2419782"/>
    <lineage>
        <taxon>Bacteria</taxon>
        <taxon>Pseudomonadati</taxon>
        <taxon>Bacteroidota</taxon>
        <taxon>Flavobacteriia</taxon>
        <taxon>Flavobacteriales</taxon>
        <taxon>Flavobacteriaceae</taxon>
        <taxon>Ulvibacterium</taxon>
    </lineage>
</organism>
<protein>
    <submittedName>
        <fullName evidence="2">Uncharacterized protein</fullName>
    </submittedName>
</protein>
<keyword evidence="1" id="KW-1133">Transmembrane helix</keyword>
<dbReference type="EMBL" id="RBCJ01000004">
    <property type="protein sequence ID" value="RKN78739.1"/>
    <property type="molecule type" value="Genomic_DNA"/>
</dbReference>
<feature type="transmembrane region" description="Helical" evidence="1">
    <location>
        <begin position="67"/>
        <end position="86"/>
    </location>
</feature>
<sequence>MKFKRKTIAKGFIIAGLMNMSVLVFSRFFTNKVINETDPDVMSNFGLVMIVVWGLAYISVAKTYQNVTWLIGIFAFEKLIYGITWAKWIFTNNLATVFEKDAMAGMFYAVYGVNDWLFCVFFSIVFFPLMKANNSG</sequence>
<proteinExistence type="predicted"/>
<dbReference type="AlphaFoldDB" id="A0A3B0C348"/>
<keyword evidence="1" id="KW-0472">Membrane</keyword>
<name>A0A3B0C348_9FLAO</name>
<gene>
    <name evidence="2" type="ORF">D7Z94_21330</name>
</gene>
<feature type="transmembrane region" description="Helical" evidence="1">
    <location>
        <begin position="106"/>
        <end position="130"/>
    </location>
</feature>
<dbReference type="RefSeq" id="WP_120713648.1">
    <property type="nucleotide sequence ID" value="NZ_RBCJ01000004.1"/>
</dbReference>
<feature type="transmembrane region" description="Helical" evidence="1">
    <location>
        <begin position="12"/>
        <end position="29"/>
    </location>
</feature>
<evidence type="ECO:0000256" key="1">
    <source>
        <dbReference type="SAM" id="Phobius"/>
    </source>
</evidence>
<accession>A0A3B0C348</accession>
<evidence type="ECO:0000313" key="3">
    <source>
        <dbReference type="Proteomes" id="UP000276603"/>
    </source>
</evidence>
<dbReference type="Proteomes" id="UP000276603">
    <property type="component" value="Unassembled WGS sequence"/>
</dbReference>